<sequence length="110" mass="12192">MYNAVRRFGKIGYDTLRLPHKVVAQEADGSVKFGSGDGSAYLFDPDIYTDGRISVQGIDGVLFPEVEKESTSVKKSVSSVKIATTTPRRVEAFVKYKHDGRGEFALRDFL</sequence>
<dbReference type="AlphaFoldDB" id="A0A6N2N917"/>
<dbReference type="InterPro" id="IPR044654">
    <property type="entry name" value="FLA15/16/17/18"/>
</dbReference>
<name>A0A6N2N917_SALVM</name>
<proteinExistence type="predicted"/>
<protein>
    <submittedName>
        <fullName evidence="1">Uncharacterized protein</fullName>
    </submittedName>
</protein>
<organism evidence="1">
    <name type="scientific">Salix viminalis</name>
    <name type="common">Common osier</name>
    <name type="synonym">Basket willow</name>
    <dbReference type="NCBI Taxonomy" id="40686"/>
    <lineage>
        <taxon>Eukaryota</taxon>
        <taxon>Viridiplantae</taxon>
        <taxon>Streptophyta</taxon>
        <taxon>Embryophyta</taxon>
        <taxon>Tracheophyta</taxon>
        <taxon>Spermatophyta</taxon>
        <taxon>Magnoliopsida</taxon>
        <taxon>eudicotyledons</taxon>
        <taxon>Gunneridae</taxon>
        <taxon>Pentapetalae</taxon>
        <taxon>rosids</taxon>
        <taxon>fabids</taxon>
        <taxon>Malpighiales</taxon>
        <taxon>Salicaceae</taxon>
        <taxon>Saliceae</taxon>
        <taxon>Salix</taxon>
    </lineage>
</organism>
<gene>
    <name evidence="1" type="ORF">SVIM_LOCUS471452</name>
</gene>
<accession>A0A6N2N917</accession>
<evidence type="ECO:0000313" key="1">
    <source>
        <dbReference type="EMBL" id="VFU62358.1"/>
    </source>
</evidence>
<dbReference type="PANTHER" id="PTHR32499">
    <property type="entry name" value="FASCICLIN-LIKE ARABINOGALACTAN PROTEIN 16"/>
    <property type="match status" value="1"/>
</dbReference>
<dbReference type="PANTHER" id="PTHR32499:SF3">
    <property type="entry name" value="FASCICLIN-LIKE ARABINOGALACTAN PROTEIN 16"/>
    <property type="match status" value="1"/>
</dbReference>
<dbReference type="EMBL" id="CAADRP010002151">
    <property type="protein sequence ID" value="VFU62358.1"/>
    <property type="molecule type" value="Genomic_DNA"/>
</dbReference>
<reference evidence="1" key="1">
    <citation type="submission" date="2019-03" db="EMBL/GenBank/DDBJ databases">
        <authorList>
            <person name="Mank J."/>
            <person name="Almeida P."/>
        </authorList>
    </citation>
    <scope>NUCLEOTIDE SEQUENCE</scope>
    <source>
        <strain evidence="1">78183</strain>
    </source>
</reference>